<evidence type="ECO:0000313" key="2">
    <source>
        <dbReference type="Proteomes" id="UP000605970"/>
    </source>
</evidence>
<reference evidence="1" key="1">
    <citation type="journal article" date="2020" name="Ecol. Evol.">
        <title>Genome structure and content of the rice root-knot nematode (Meloidogyne graminicola).</title>
        <authorList>
            <person name="Phan N.T."/>
            <person name="Danchin E.G.J."/>
            <person name="Klopp C."/>
            <person name="Perfus-Barbeoch L."/>
            <person name="Kozlowski D.K."/>
            <person name="Koutsovoulos G.D."/>
            <person name="Lopez-Roques C."/>
            <person name="Bouchez O."/>
            <person name="Zahm M."/>
            <person name="Besnard G."/>
            <person name="Bellafiore S."/>
        </authorList>
    </citation>
    <scope>NUCLEOTIDE SEQUENCE</scope>
    <source>
        <strain evidence="1">VN-18</strain>
    </source>
</reference>
<name>A0A8S9ZB10_9BILA</name>
<gene>
    <name evidence="1" type="ORF">Mgra_00009865</name>
</gene>
<dbReference type="AlphaFoldDB" id="A0A8S9ZB10"/>
<accession>A0A8S9ZB10</accession>
<sequence>MIKENLINSTQKILGLDKRICSSKQQNFIELLDCFTNFNCRNCRLNIELIKLLPSSSFIKKLFLKYIFNQKYRNKYKMN</sequence>
<evidence type="ECO:0000313" key="1">
    <source>
        <dbReference type="EMBL" id="KAF7625942.1"/>
    </source>
</evidence>
<organism evidence="1 2">
    <name type="scientific">Meloidogyne graminicola</name>
    <dbReference type="NCBI Taxonomy" id="189291"/>
    <lineage>
        <taxon>Eukaryota</taxon>
        <taxon>Metazoa</taxon>
        <taxon>Ecdysozoa</taxon>
        <taxon>Nematoda</taxon>
        <taxon>Chromadorea</taxon>
        <taxon>Rhabditida</taxon>
        <taxon>Tylenchina</taxon>
        <taxon>Tylenchomorpha</taxon>
        <taxon>Tylenchoidea</taxon>
        <taxon>Meloidogynidae</taxon>
        <taxon>Meloidogyninae</taxon>
        <taxon>Meloidogyne</taxon>
    </lineage>
</organism>
<proteinExistence type="predicted"/>
<dbReference type="EMBL" id="JABEBT010000191">
    <property type="protein sequence ID" value="KAF7625942.1"/>
    <property type="molecule type" value="Genomic_DNA"/>
</dbReference>
<protein>
    <submittedName>
        <fullName evidence="1">Uncharacterized protein</fullName>
    </submittedName>
</protein>
<keyword evidence="2" id="KW-1185">Reference proteome</keyword>
<comment type="caution">
    <text evidence="1">The sequence shown here is derived from an EMBL/GenBank/DDBJ whole genome shotgun (WGS) entry which is preliminary data.</text>
</comment>
<dbReference type="Proteomes" id="UP000605970">
    <property type="component" value="Unassembled WGS sequence"/>
</dbReference>